<dbReference type="GO" id="GO:0005737">
    <property type="term" value="C:cytoplasm"/>
    <property type="evidence" value="ECO:0007669"/>
    <property type="project" value="TreeGrafter"/>
</dbReference>
<keyword evidence="5 8" id="KW-0378">Hydrolase</keyword>
<name>A0AAV6VS65_9ARAC</name>
<sequence>MWRKMSINVMFLTTEIIPIRILWLCPHYDHRFLMLYGQLVIGPPGSGKTTYCHAMSEFLRGLGRRVAVVNLDPANENLPYEPSINVSSLITVEDVMEKGKLGPNGGLIYCMEFLEENITWLLEELQNFKDCYLLFDCPGQVELYTHHESLQKIVSVMMKSGFSLSAVHLVDSHYCCDPGKFVSVLLLSLNTMLQMEMPHINVLSKADLVEKHGKLHFNLDFYTEVLDLQELVELLSDDAILGRYKKFNKALLELVENYSMVSFHLLSIQSKECMSKVLQVADKANGYVFGINEEDRNIQNLLSCAMGADFEDAKIADIREKYVSMDSKHVEGYASQGR</sequence>
<comment type="subunit">
    <text evidence="7">Heterodimers with GPN1 or GPN3. Binds to RNA polymerase II (RNAPII).</text>
</comment>
<evidence type="ECO:0000256" key="8">
    <source>
        <dbReference type="RuleBase" id="RU365059"/>
    </source>
</evidence>
<dbReference type="EMBL" id="JAFNEN010000037">
    <property type="protein sequence ID" value="KAG8198677.1"/>
    <property type="molecule type" value="Genomic_DNA"/>
</dbReference>
<reference evidence="9 10" key="1">
    <citation type="journal article" date="2022" name="Nat. Ecol. Evol.">
        <title>A masculinizing supergene underlies an exaggerated male reproductive morph in a spider.</title>
        <authorList>
            <person name="Hendrickx F."/>
            <person name="De Corte Z."/>
            <person name="Sonet G."/>
            <person name="Van Belleghem S.M."/>
            <person name="Kostlbacher S."/>
            <person name="Vangestel C."/>
        </authorList>
    </citation>
    <scope>NUCLEOTIDE SEQUENCE [LARGE SCALE GENOMIC DNA]</scope>
    <source>
        <strain evidence="9">W744_W776</strain>
    </source>
</reference>
<accession>A0AAV6VS65</accession>
<dbReference type="Gene3D" id="3.40.50.300">
    <property type="entry name" value="P-loop containing nucleotide triphosphate hydrolases"/>
    <property type="match status" value="1"/>
</dbReference>
<comment type="similarity">
    <text evidence="2 8">Belongs to the GPN-loop GTPase family.</text>
</comment>
<evidence type="ECO:0000256" key="6">
    <source>
        <dbReference type="ARBA" id="ARBA00023134"/>
    </source>
</evidence>
<dbReference type="PANTHER" id="PTHR21231">
    <property type="entry name" value="XPA-BINDING PROTEIN 1-RELATED"/>
    <property type="match status" value="1"/>
</dbReference>
<gene>
    <name evidence="9" type="ORF">JTE90_015505</name>
</gene>
<dbReference type="SUPFAM" id="SSF52540">
    <property type="entry name" value="P-loop containing nucleoside triphosphate hydrolases"/>
    <property type="match status" value="1"/>
</dbReference>
<keyword evidence="4 8" id="KW-0547">Nucleotide-binding</keyword>
<organism evidence="9 10">
    <name type="scientific">Oedothorax gibbosus</name>
    <dbReference type="NCBI Taxonomy" id="931172"/>
    <lineage>
        <taxon>Eukaryota</taxon>
        <taxon>Metazoa</taxon>
        <taxon>Ecdysozoa</taxon>
        <taxon>Arthropoda</taxon>
        <taxon>Chelicerata</taxon>
        <taxon>Arachnida</taxon>
        <taxon>Araneae</taxon>
        <taxon>Araneomorphae</taxon>
        <taxon>Entelegynae</taxon>
        <taxon>Araneoidea</taxon>
        <taxon>Linyphiidae</taxon>
        <taxon>Erigoninae</taxon>
        <taxon>Oedothorax</taxon>
    </lineage>
</organism>
<proteinExistence type="inferred from homology"/>
<dbReference type="InterPro" id="IPR030231">
    <property type="entry name" value="Gpn2"/>
</dbReference>
<dbReference type="FunFam" id="3.40.50.300:FF:000338">
    <property type="entry name" value="GPN-loop GTPase 2"/>
    <property type="match status" value="1"/>
</dbReference>
<dbReference type="Proteomes" id="UP000827092">
    <property type="component" value="Unassembled WGS sequence"/>
</dbReference>
<evidence type="ECO:0000256" key="5">
    <source>
        <dbReference type="ARBA" id="ARBA00022801"/>
    </source>
</evidence>
<keyword evidence="10" id="KW-1185">Reference proteome</keyword>
<dbReference type="GO" id="GO:0005525">
    <property type="term" value="F:GTP binding"/>
    <property type="evidence" value="ECO:0007669"/>
    <property type="project" value="UniProtKB-KW"/>
</dbReference>
<evidence type="ECO:0000313" key="9">
    <source>
        <dbReference type="EMBL" id="KAG8198677.1"/>
    </source>
</evidence>
<dbReference type="GO" id="GO:0003924">
    <property type="term" value="F:GTPase activity"/>
    <property type="evidence" value="ECO:0007669"/>
    <property type="project" value="TreeGrafter"/>
</dbReference>
<evidence type="ECO:0000256" key="4">
    <source>
        <dbReference type="ARBA" id="ARBA00022741"/>
    </source>
</evidence>
<evidence type="ECO:0000256" key="1">
    <source>
        <dbReference type="ARBA" id="ARBA00003181"/>
    </source>
</evidence>
<dbReference type="InterPro" id="IPR027417">
    <property type="entry name" value="P-loop_NTPase"/>
</dbReference>
<dbReference type="CDD" id="cd17871">
    <property type="entry name" value="GPN2"/>
    <property type="match status" value="1"/>
</dbReference>
<evidence type="ECO:0000256" key="3">
    <source>
        <dbReference type="ARBA" id="ARBA00014588"/>
    </source>
</evidence>
<evidence type="ECO:0000256" key="2">
    <source>
        <dbReference type="ARBA" id="ARBA00005290"/>
    </source>
</evidence>
<dbReference type="InterPro" id="IPR004130">
    <property type="entry name" value="Gpn"/>
</dbReference>
<dbReference type="Pfam" id="PF03029">
    <property type="entry name" value="ATP_bind_1"/>
    <property type="match status" value="1"/>
</dbReference>
<comment type="function">
    <text evidence="1 8">Small GTPase required for proper localization of RNA polymerase II and III (RNAPII and RNAPIII). May act at an RNAP assembly step prior to nuclear import.</text>
</comment>
<keyword evidence="6 8" id="KW-0342">GTP-binding</keyword>
<evidence type="ECO:0000256" key="7">
    <source>
        <dbReference type="ARBA" id="ARBA00046611"/>
    </source>
</evidence>
<dbReference type="PANTHER" id="PTHR21231:SF3">
    <property type="entry name" value="GPN-LOOP GTPASE 2"/>
    <property type="match status" value="1"/>
</dbReference>
<evidence type="ECO:0000313" key="10">
    <source>
        <dbReference type="Proteomes" id="UP000827092"/>
    </source>
</evidence>
<comment type="caution">
    <text evidence="9">The sequence shown here is derived from an EMBL/GenBank/DDBJ whole genome shotgun (WGS) entry which is preliminary data.</text>
</comment>
<dbReference type="AlphaFoldDB" id="A0AAV6VS65"/>
<protein>
    <recommendedName>
        <fullName evidence="3 8">GPN-loop GTPase 2</fullName>
    </recommendedName>
</protein>